<protein>
    <submittedName>
        <fullName evidence="1">Uncharacterized protein</fullName>
    </submittedName>
</protein>
<proteinExistence type="predicted"/>
<dbReference type="Ensembl" id="ENSATET00000016306.2">
    <property type="protein sequence ID" value="ENSATEP00000016052.2"/>
    <property type="gene ID" value="ENSATEG00000011148.2"/>
</dbReference>
<dbReference type="STRING" id="64144.ENSATEP00000016052"/>
<dbReference type="OrthoDB" id="5983862at2759"/>
<evidence type="ECO:0000313" key="2">
    <source>
        <dbReference type="Proteomes" id="UP000265040"/>
    </source>
</evidence>
<reference evidence="1" key="3">
    <citation type="submission" date="2025-09" db="UniProtKB">
        <authorList>
            <consortium name="Ensembl"/>
        </authorList>
    </citation>
    <scope>IDENTIFICATION</scope>
</reference>
<accession>A0A3Q1I3P8</accession>
<dbReference type="Proteomes" id="UP000265040">
    <property type="component" value="Chromosome 15"/>
</dbReference>
<dbReference type="GeneTree" id="ENSGT00940000175717"/>
<organism evidence="1 2">
    <name type="scientific">Anabas testudineus</name>
    <name type="common">Climbing perch</name>
    <name type="synonym">Anthias testudineus</name>
    <dbReference type="NCBI Taxonomy" id="64144"/>
    <lineage>
        <taxon>Eukaryota</taxon>
        <taxon>Metazoa</taxon>
        <taxon>Chordata</taxon>
        <taxon>Craniata</taxon>
        <taxon>Vertebrata</taxon>
        <taxon>Euteleostomi</taxon>
        <taxon>Actinopterygii</taxon>
        <taxon>Neopterygii</taxon>
        <taxon>Teleostei</taxon>
        <taxon>Neoteleostei</taxon>
        <taxon>Acanthomorphata</taxon>
        <taxon>Anabantaria</taxon>
        <taxon>Anabantiformes</taxon>
        <taxon>Anabantoidei</taxon>
        <taxon>Anabantidae</taxon>
        <taxon>Anabas</taxon>
    </lineage>
</organism>
<evidence type="ECO:0000313" key="1">
    <source>
        <dbReference type="Ensembl" id="ENSATEP00000016052.2"/>
    </source>
</evidence>
<dbReference type="AlphaFoldDB" id="A0A3Q1I3P8"/>
<name>A0A3Q1I3P8_ANATE</name>
<keyword evidence="2" id="KW-1185">Reference proteome</keyword>
<reference evidence="1" key="1">
    <citation type="submission" date="2021-04" db="EMBL/GenBank/DDBJ databases">
        <authorList>
            <consortium name="Wellcome Sanger Institute Data Sharing"/>
        </authorList>
    </citation>
    <scope>NUCLEOTIDE SEQUENCE [LARGE SCALE GENOMIC DNA]</scope>
</reference>
<dbReference type="InParanoid" id="A0A3Q1I3P8"/>
<dbReference type="PANTHER" id="PTHR34759">
    <property type="entry name" value="SPERMATOGENESIS-ASSOCIATED PROTEIN 48"/>
    <property type="match status" value="1"/>
</dbReference>
<sequence>TFTAGGLEPGRANSPFAVLHPLAEHVALAPLRCDVSLLDPCCGQLSAGAEVDLGVEGRRKFIGFRHVASALWSPPGFRERQQSGTNTSSFSEYLGENKAWTSMRLKDAAFRARFNGKTTDYIYICSE</sequence>
<reference evidence="1" key="2">
    <citation type="submission" date="2025-08" db="UniProtKB">
        <authorList>
            <consortium name="Ensembl"/>
        </authorList>
    </citation>
    <scope>IDENTIFICATION</scope>
</reference>
<dbReference type="InterPro" id="IPR027867">
    <property type="entry name" value="SPATA48"/>
</dbReference>
<dbReference type="PANTHER" id="PTHR34759:SF1">
    <property type="entry name" value="SPERMATOGENESIS-ASSOCIATED PROTEIN 48"/>
    <property type="match status" value="1"/>
</dbReference>